<proteinExistence type="predicted"/>
<organism evidence="1">
    <name type="scientific">viral metagenome</name>
    <dbReference type="NCBI Taxonomy" id="1070528"/>
    <lineage>
        <taxon>unclassified sequences</taxon>
        <taxon>metagenomes</taxon>
        <taxon>organismal metagenomes</taxon>
    </lineage>
</organism>
<evidence type="ECO:0000313" key="1">
    <source>
        <dbReference type="EMBL" id="QHT27195.1"/>
    </source>
</evidence>
<sequence length="150" mass="17472">MDNVNFNATYDQFSYKITFQSNVSFDLNLTLSSFHKVITLEKKVYNSNDNLINHSISGLVNFNIPYYLKFSIRNLTSTNVLNTSNSQECSFIIPVINKNFGEIIEYTDFIYNIKIDTIASVNYLDISILDDNDNIFNNNNYNFFCILEYQ</sequence>
<protein>
    <submittedName>
        <fullName evidence="1">Uncharacterized protein</fullName>
    </submittedName>
</protein>
<accession>A0A6C0EIL8</accession>
<dbReference type="AlphaFoldDB" id="A0A6C0EIL8"/>
<reference evidence="1" key="1">
    <citation type="journal article" date="2020" name="Nature">
        <title>Giant virus diversity and host interactions through global metagenomics.</title>
        <authorList>
            <person name="Schulz F."/>
            <person name="Roux S."/>
            <person name="Paez-Espino D."/>
            <person name="Jungbluth S."/>
            <person name="Walsh D.A."/>
            <person name="Denef V.J."/>
            <person name="McMahon K.D."/>
            <person name="Konstantinidis K.T."/>
            <person name="Eloe-Fadrosh E.A."/>
            <person name="Kyrpides N.C."/>
            <person name="Woyke T."/>
        </authorList>
    </citation>
    <scope>NUCLEOTIDE SEQUENCE</scope>
    <source>
        <strain evidence="1">GVMAG-M-3300023179-2</strain>
    </source>
</reference>
<dbReference type="EMBL" id="MN739815">
    <property type="protein sequence ID" value="QHT27195.1"/>
    <property type="molecule type" value="Genomic_DNA"/>
</dbReference>
<name>A0A6C0EIL8_9ZZZZ</name>